<comment type="caution">
    <text evidence="3">The sequence shown here is derived from an EMBL/GenBank/DDBJ whole genome shotgun (WGS) entry which is preliminary data.</text>
</comment>
<protein>
    <submittedName>
        <fullName evidence="3">26S protease regulatory subunit 7</fullName>
    </submittedName>
</protein>
<dbReference type="EMBL" id="JXXN02005575">
    <property type="protein sequence ID" value="THD19814.1"/>
    <property type="molecule type" value="Genomic_DNA"/>
</dbReference>
<accession>A0A4E0QZS2</accession>
<dbReference type="Gene3D" id="3.40.50.300">
    <property type="entry name" value="P-loop containing nucleotide triphosphate hydrolases"/>
    <property type="match status" value="1"/>
</dbReference>
<keyword evidence="1" id="KW-0547">Nucleotide-binding</keyword>
<dbReference type="PANTHER" id="PTHR23073">
    <property type="entry name" value="26S PROTEASOME REGULATORY SUBUNIT"/>
    <property type="match status" value="1"/>
</dbReference>
<sequence>MVLPADIEERKRARVDRTQSQLNLHSPSKLILSDKMTQVEYEPNVTCTDVGGCEDLFERSPEIIGKLCLHPKLFVSLRNEPPKDILLFGASGNGGKRRARAVVNRIEACLIRGISSELVQKYVDERTFTVRK</sequence>
<keyword evidence="3" id="KW-0645">Protease</keyword>
<keyword evidence="4" id="KW-1185">Reference proteome</keyword>
<keyword evidence="2" id="KW-0067">ATP-binding</keyword>
<keyword evidence="3" id="KW-0378">Hydrolase</keyword>
<dbReference type="GO" id="GO:0006508">
    <property type="term" value="P:proteolysis"/>
    <property type="evidence" value="ECO:0007669"/>
    <property type="project" value="UniProtKB-KW"/>
</dbReference>
<dbReference type="GO" id="GO:0008233">
    <property type="term" value="F:peptidase activity"/>
    <property type="evidence" value="ECO:0007669"/>
    <property type="project" value="UniProtKB-KW"/>
</dbReference>
<dbReference type="Proteomes" id="UP000230066">
    <property type="component" value="Unassembled WGS sequence"/>
</dbReference>
<dbReference type="AlphaFoldDB" id="A0A4E0QZS2"/>
<evidence type="ECO:0000313" key="3">
    <source>
        <dbReference type="EMBL" id="THD19814.1"/>
    </source>
</evidence>
<evidence type="ECO:0000313" key="4">
    <source>
        <dbReference type="Proteomes" id="UP000230066"/>
    </source>
</evidence>
<dbReference type="InterPro" id="IPR050221">
    <property type="entry name" value="26S_Proteasome_ATPase"/>
</dbReference>
<organism evidence="3 4">
    <name type="scientific">Fasciola hepatica</name>
    <name type="common">Liver fluke</name>
    <dbReference type="NCBI Taxonomy" id="6192"/>
    <lineage>
        <taxon>Eukaryota</taxon>
        <taxon>Metazoa</taxon>
        <taxon>Spiralia</taxon>
        <taxon>Lophotrochozoa</taxon>
        <taxon>Platyhelminthes</taxon>
        <taxon>Trematoda</taxon>
        <taxon>Digenea</taxon>
        <taxon>Plagiorchiida</taxon>
        <taxon>Echinostomata</taxon>
        <taxon>Echinostomatoidea</taxon>
        <taxon>Fasciolidae</taxon>
        <taxon>Fasciola</taxon>
    </lineage>
</organism>
<dbReference type="GO" id="GO:0005524">
    <property type="term" value="F:ATP binding"/>
    <property type="evidence" value="ECO:0007669"/>
    <property type="project" value="UniProtKB-KW"/>
</dbReference>
<evidence type="ECO:0000256" key="1">
    <source>
        <dbReference type="ARBA" id="ARBA00022741"/>
    </source>
</evidence>
<dbReference type="InterPro" id="IPR027417">
    <property type="entry name" value="P-loop_NTPase"/>
</dbReference>
<name>A0A4E0QZS2_FASHE</name>
<dbReference type="SUPFAM" id="SSF52540">
    <property type="entry name" value="P-loop containing nucleoside triphosphate hydrolases"/>
    <property type="match status" value="1"/>
</dbReference>
<gene>
    <name evidence="3" type="ORF">D915_009244</name>
</gene>
<evidence type="ECO:0000256" key="2">
    <source>
        <dbReference type="ARBA" id="ARBA00022840"/>
    </source>
</evidence>
<proteinExistence type="predicted"/>
<reference evidence="3" key="1">
    <citation type="submission" date="2019-03" db="EMBL/GenBank/DDBJ databases">
        <title>Improved annotation for the trematode Fasciola hepatica.</title>
        <authorList>
            <person name="Choi Y.-J."/>
            <person name="Martin J."/>
            <person name="Mitreva M."/>
        </authorList>
    </citation>
    <scope>NUCLEOTIDE SEQUENCE [LARGE SCALE GENOMIC DNA]</scope>
</reference>